<evidence type="ECO:0000313" key="2">
    <source>
        <dbReference type="Proteomes" id="UP000634136"/>
    </source>
</evidence>
<protein>
    <submittedName>
        <fullName evidence="1">Uncharacterized protein</fullName>
    </submittedName>
</protein>
<organism evidence="1 2">
    <name type="scientific">Senna tora</name>
    <dbReference type="NCBI Taxonomy" id="362788"/>
    <lineage>
        <taxon>Eukaryota</taxon>
        <taxon>Viridiplantae</taxon>
        <taxon>Streptophyta</taxon>
        <taxon>Embryophyta</taxon>
        <taxon>Tracheophyta</taxon>
        <taxon>Spermatophyta</taxon>
        <taxon>Magnoliopsida</taxon>
        <taxon>eudicotyledons</taxon>
        <taxon>Gunneridae</taxon>
        <taxon>Pentapetalae</taxon>
        <taxon>rosids</taxon>
        <taxon>fabids</taxon>
        <taxon>Fabales</taxon>
        <taxon>Fabaceae</taxon>
        <taxon>Caesalpinioideae</taxon>
        <taxon>Cassia clade</taxon>
        <taxon>Senna</taxon>
    </lineage>
</organism>
<keyword evidence="2" id="KW-1185">Reference proteome</keyword>
<dbReference type="Proteomes" id="UP000634136">
    <property type="component" value="Unassembled WGS sequence"/>
</dbReference>
<gene>
    <name evidence="1" type="ORF">G2W53_010982</name>
</gene>
<dbReference type="AlphaFoldDB" id="A0A834X0I7"/>
<sequence length="33" mass="3599">MARTSNPSFIMWTCSSAVQIANGRPAFTFSFAT</sequence>
<name>A0A834X0I7_9FABA</name>
<evidence type="ECO:0000313" key="1">
    <source>
        <dbReference type="EMBL" id="KAF7836123.1"/>
    </source>
</evidence>
<reference evidence="1" key="1">
    <citation type="submission" date="2020-09" db="EMBL/GenBank/DDBJ databases">
        <title>Genome-Enabled Discovery of Anthraquinone Biosynthesis in Senna tora.</title>
        <authorList>
            <person name="Kang S.-H."/>
            <person name="Pandey R.P."/>
            <person name="Lee C.-M."/>
            <person name="Sim J.-S."/>
            <person name="Jeong J.-T."/>
            <person name="Choi B.-S."/>
            <person name="Jung M."/>
            <person name="Ginzburg D."/>
            <person name="Zhao K."/>
            <person name="Won S.Y."/>
            <person name="Oh T.-J."/>
            <person name="Yu Y."/>
            <person name="Kim N.-H."/>
            <person name="Lee O.R."/>
            <person name="Lee T.-H."/>
            <person name="Bashyal P."/>
            <person name="Kim T.-S."/>
            <person name="Lee W.-H."/>
            <person name="Kawkins C."/>
            <person name="Kim C.-K."/>
            <person name="Kim J.S."/>
            <person name="Ahn B.O."/>
            <person name="Rhee S.Y."/>
            <person name="Sohng J.K."/>
        </authorList>
    </citation>
    <scope>NUCLEOTIDE SEQUENCE</scope>
    <source>
        <tissue evidence="1">Leaf</tissue>
    </source>
</reference>
<proteinExistence type="predicted"/>
<dbReference type="EMBL" id="JAAIUW010000004">
    <property type="protein sequence ID" value="KAF7836123.1"/>
    <property type="molecule type" value="Genomic_DNA"/>
</dbReference>
<comment type="caution">
    <text evidence="1">The sequence shown here is derived from an EMBL/GenBank/DDBJ whole genome shotgun (WGS) entry which is preliminary data.</text>
</comment>
<accession>A0A834X0I7</accession>